<proteinExistence type="predicted"/>
<comment type="caution">
    <text evidence="2">The sequence shown here is derived from an EMBL/GenBank/DDBJ whole genome shotgun (WGS) entry which is preliminary data.</text>
</comment>
<feature type="compositionally biased region" description="Polar residues" evidence="1">
    <location>
        <begin position="11"/>
        <end position="26"/>
    </location>
</feature>
<evidence type="ECO:0000313" key="3">
    <source>
        <dbReference type="Proteomes" id="UP001271007"/>
    </source>
</evidence>
<reference evidence="2" key="1">
    <citation type="submission" date="2023-04" db="EMBL/GenBank/DDBJ databases">
        <title>Black Yeasts Isolated from many extreme environments.</title>
        <authorList>
            <person name="Coleine C."/>
            <person name="Stajich J.E."/>
            <person name="Selbmann L."/>
        </authorList>
    </citation>
    <scope>NUCLEOTIDE SEQUENCE</scope>
    <source>
        <strain evidence="2">CCFEE 5312</strain>
    </source>
</reference>
<organism evidence="2 3">
    <name type="scientific">Extremus antarcticus</name>
    <dbReference type="NCBI Taxonomy" id="702011"/>
    <lineage>
        <taxon>Eukaryota</taxon>
        <taxon>Fungi</taxon>
        <taxon>Dikarya</taxon>
        <taxon>Ascomycota</taxon>
        <taxon>Pezizomycotina</taxon>
        <taxon>Dothideomycetes</taxon>
        <taxon>Dothideomycetidae</taxon>
        <taxon>Mycosphaerellales</taxon>
        <taxon>Extremaceae</taxon>
        <taxon>Extremus</taxon>
    </lineage>
</organism>
<keyword evidence="3" id="KW-1185">Reference proteome</keyword>
<sequence length="444" mass="49058">MTPIVDEKLSSVPSFEQATPQSTPPISSYLHHNSDAERMVRRNIESAAERNATILSELMATADAMSALPNSEVSLSRAEDELAVQEAAVESAVLSAGLYRLRYAEKRDNLMTRWFYILTRMRGQLDEHISKAGKAYRGAVIAQSQAEQRQQALRQDLRRLTEEHTTVAARAKRHGVAHKELDELYTSIFSGPTPGFPEEDELERSYDAKRDEHRANTRALRHLTRASKGMAAAGLAVNKSTDELNRALEVSASAFFVSDYHSILMNRAGLFLDQALNLSCEAMARKPFDQVMVATRDSLKVHLTTARHAATEATDSTYLSRKDTLRSIEQMQGGISGALEAQGQLLAAMKRHKKVSTRDVATTSRELEDARQALHAIRQSAFEVTAGFGAAAPAYHECCDRADGFVHEAFLECQLITMPNVTEEGMPPPPSYERATGTDSQAVH</sequence>
<protein>
    <submittedName>
        <fullName evidence="2">Uncharacterized protein</fullName>
    </submittedName>
</protein>
<gene>
    <name evidence="2" type="ORF">LTR09_008865</name>
</gene>
<accession>A0AAJ0G6M6</accession>
<name>A0AAJ0G6M6_9PEZI</name>
<dbReference type="Proteomes" id="UP001271007">
    <property type="component" value="Unassembled WGS sequence"/>
</dbReference>
<dbReference type="AlphaFoldDB" id="A0AAJ0G6M6"/>
<feature type="region of interest" description="Disordered" evidence="1">
    <location>
        <begin position="421"/>
        <end position="444"/>
    </location>
</feature>
<evidence type="ECO:0000256" key="1">
    <source>
        <dbReference type="SAM" id="MobiDB-lite"/>
    </source>
</evidence>
<evidence type="ECO:0000313" key="2">
    <source>
        <dbReference type="EMBL" id="KAK3049945.1"/>
    </source>
</evidence>
<feature type="region of interest" description="Disordered" evidence="1">
    <location>
        <begin position="1"/>
        <end position="28"/>
    </location>
</feature>
<dbReference type="EMBL" id="JAWDJX010000036">
    <property type="protein sequence ID" value="KAK3049945.1"/>
    <property type="molecule type" value="Genomic_DNA"/>
</dbReference>